<dbReference type="InterPro" id="IPR017884">
    <property type="entry name" value="SANT_dom"/>
</dbReference>
<evidence type="ECO:0000259" key="15">
    <source>
        <dbReference type="PROSITE" id="PS51293"/>
    </source>
</evidence>
<evidence type="ECO:0000256" key="4">
    <source>
        <dbReference type="ARBA" id="ARBA00022723"/>
    </source>
</evidence>
<dbReference type="InterPro" id="IPR000949">
    <property type="entry name" value="ELM2_dom"/>
</dbReference>
<dbReference type="GO" id="GO:0003714">
    <property type="term" value="F:transcription corepressor activity"/>
    <property type="evidence" value="ECO:0007669"/>
    <property type="project" value="TreeGrafter"/>
</dbReference>
<reference evidence="16" key="1">
    <citation type="submission" date="2020-04" db="EMBL/GenBank/DDBJ databases">
        <authorList>
            <person name="Neveu A P."/>
        </authorList>
    </citation>
    <scope>NUCLEOTIDE SEQUENCE</scope>
    <source>
        <tissue evidence="16">Whole embryo</tissue>
    </source>
</reference>
<keyword evidence="6" id="KW-0862">Zinc</keyword>
<dbReference type="Pfam" id="PF01426">
    <property type="entry name" value="BAH"/>
    <property type="match status" value="1"/>
</dbReference>
<feature type="domain" description="SANT" evidence="15">
    <location>
        <begin position="265"/>
        <end position="317"/>
    </location>
</feature>
<dbReference type="CDD" id="cd04709">
    <property type="entry name" value="BAH_MTA"/>
    <property type="match status" value="1"/>
</dbReference>
<dbReference type="CDD" id="cd11661">
    <property type="entry name" value="SANT_MTA3_like"/>
    <property type="match status" value="1"/>
</dbReference>
<dbReference type="InterPro" id="IPR001025">
    <property type="entry name" value="BAH_dom"/>
</dbReference>
<feature type="compositionally biased region" description="Polar residues" evidence="12">
    <location>
        <begin position="574"/>
        <end position="584"/>
    </location>
</feature>
<dbReference type="InterPro" id="IPR001005">
    <property type="entry name" value="SANT/Myb"/>
</dbReference>
<dbReference type="FunFam" id="1.10.10.60:FF:000012">
    <property type="entry name" value="Metastasis-associated 1 family, member 3"/>
    <property type="match status" value="1"/>
</dbReference>
<keyword evidence="9" id="KW-0238">DNA-binding</keyword>
<evidence type="ECO:0000259" key="13">
    <source>
        <dbReference type="PROSITE" id="PS51038"/>
    </source>
</evidence>
<keyword evidence="8" id="KW-0007">Acetylation</keyword>
<dbReference type="CDD" id="cd00202">
    <property type="entry name" value="ZnF_GATA"/>
    <property type="match status" value="1"/>
</dbReference>
<evidence type="ECO:0000256" key="9">
    <source>
        <dbReference type="ARBA" id="ARBA00023125"/>
    </source>
</evidence>
<dbReference type="PANTHER" id="PTHR10865:SF29">
    <property type="entry name" value="METASTASIS ASSOCIATED 1-LIKE, ISOFORM D"/>
    <property type="match status" value="1"/>
</dbReference>
<dbReference type="SUPFAM" id="SSF82061">
    <property type="entry name" value="BAH domain"/>
    <property type="match status" value="1"/>
</dbReference>
<dbReference type="InterPro" id="IPR043151">
    <property type="entry name" value="BAH_sf"/>
</dbReference>
<sequence>MASSNMYRIGDYVYFENSSSNPYLIRRIEELNKTPSGNVEAKVICFFRRRDISNSLLLLADKHARDMEEDMDDTCTNLSENDRHQLCHKELYLSRQLDTLPATHIRGKCSVTLLNETEDLKSYLSKQDTFFYSLVYDPAQKTLLADKGEIRVGSKYQAEVPEKPLEVKESKPQDQLEELVWNPQNSLSSQQVDQFLIISRSVGTFARALDGSSSLRQPALQISAAAASRDITLFHAMDCLHRNKYNVTEAISELVPKGGPFLCKDEMEDWSSSEANLFEEALEKYGKDFADIQQDFLPWKSLASIVEYYYMWKTSDRYVQQKRLKANEAESKLKQVYIPNYNKPNPNQIKMVNGDSGGKACEGCFSASSYQWYTWGPPNMGCRLCASCWMYWKKYGGLKMPPSSRLERMQNHKIKGTDKELRYRPPTSLSVSPISGPRSSKASHKTKQAFYLNATKLTRLARRLCKDILAVRHFSRRPFEAISIAAIKAECQVRLASAPQVPTKFVARKWPSLSTVLTQIAAVQPKINNTTASIKKGMMCNNRKSNSVPLRILNKQSLTTAKRPHQNGVEGSKSETTLTGSQGRVVNGPQKKKRCMNSTDVSDDMLFVCTNNIREIRKQLKSSSQRSAARRPTKSVIVLPKTLGKLAELSRPVKTVNPEPIVIDD</sequence>
<dbReference type="PROSITE" id="PS51156">
    <property type="entry name" value="ELM2"/>
    <property type="match status" value="1"/>
</dbReference>
<evidence type="ECO:0000256" key="10">
    <source>
        <dbReference type="ARBA" id="ARBA00023242"/>
    </source>
</evidence>
<dbReference type="SMART" id="SM00401">
    <property type="entry name" value="ZnF_GATA"/>
    <property type="match status" value="1"/>
</dbReference>
<feature type="region of interest" description="Disordered" evidence="12">
    <location>
        <begin position="559"/>
        <end position="597"/>
    </location>
</feature>
<dbReference type="InterPro" id="IPR035170">
    <property type="entry name" value="MTA1_R1"/>
</dbReference>
<dbReference type="AlphaFoldDB" id="A0A6F9DKR9"/>
<dbReference type="GO" id="GO:0008270">
    <property type="term" value="F:zinc ion binding"/>
    <property type="evidence" value="ECO:0007669"/>
    <property type="project" value="UniProtKB-KW"/>
</dbReference>
<dbReference type="SMART" id="SM00717">
    <property type="entry name" value="SANT"/>
    <property type="match status" value="1"/>
</dbReference>
<dbReference type="InterPro" id="IPR000679">
    <property type="entry name" value="Znf_GATA"/>
</dbReference>
<evidence type="ECO:0000256" key="12">
    <source>
        <dbReference type="SAM" id="MobiDB-lite"/>
    </source>
</evidence>
<protein>
    <submittedName>
        <fullName evidence="16">MTA protein</fullName>
    </submittedName>
</protein>
<comment type="similarity">
    <text evidence="11">Belongs to the metastasis-associated protein family.</text>
</comment>
<dbReference type="GO" id="GO:0003713">
    <property type="term" value="F:transcription coactivator activity"/>
    <property type="evidence" value="ECO:0007669"/>
    <property type="project" value="TreeGrafter"/>
</dbReference>
<comment type="subcellular location">
    <subcellularLocation>
        <location evidence="1">Nucleus</location>
    </subcellularLocation>
</comment>
<feature type="domain" description="BAH" evidence="13">
    <location>
        <begin position="5"/>
        <end position="147"/>
    </location>
</feature>
<gene>
    <name evidence="16" type="primary">Mta1</name>
</gene>
<dbReference type="Gene3D" id="2.30.30.490">
    <property type="match status" value="1"/>
</dbReference>
<evidence type="ECO:0000256" key="8">
    <source>
        <dbReference type="ARBA" id="ARBA00022990"/>
    </source>
</evidence>
<evidence type="ECO:0000256" key="2">
    <source>
        <dbReference type="ARBA" id="ARBA00022499"/>
    </source>
</evidence>
<keyword evidence="2" id="KW-1017">Isopeptide bond</keyword>
<keyword evidence="5" id="KW-0863">Zinc-finger</keyword>
<dbReference type="InterPro" id="IPR040138">
    <property type="entry name" value="MIER/MTA"/>
</dbReference>
<organism evidence="16">
    <name type="scientific">Phallusia mammillata</name>
    <dbReference type="NCBI Taxonomy" id="59560"/>
    <lineage>
        <taxon>Eukaryota</taxon>
        <taxon>Metazoa</taxon>
        <taxon>Chordata</taxon>
        <taxon>Tunicata</taxon>
        <taxon>Ascidiacea</taxon>
        <taxon>Phlebobranchia</taxon>
        <taxon>Ascidiidae</taxon>
        <taxon>Phallusia</taxon>
    </lineage>
</organism>
<dbReference type="Gene3D" id="4.10.1240.50">
    <property type="match status" value="1"/>
</dbReference>
<dbReference type="Pfam" id="PF17226">
    <property type="entry name" value="MTA_R1"/>
    <property type="match status" value="1"/>
</dbReference>
<dbReference type="Pfam" id="PF01448">
    <property type="entry name" value="ELM2"/>
    <property type="match status" value="1"/>
</dbReference>
<evidence type="ECO:0000256" key="3">
    <source>
        <dbReference type="ARBA" id="ARBA00022553"/>
    </source>
</evidence>
<evidence type="ECO:0000256" key="7">
    <source>
        <dbReference type="ARBA" id="ARBA00022843"/>
    </source>
</evidence>
<dbReference type="FunFam" id="4.10.1240.50:FF:000001">
    <property type="entry name" value="Metastasis-associated 1 family, member 3"/>
    <property type="match status" value="1"/>
</dbReference>
<keyword evidence="3" id="KW-0597">Phosphoprotein</keyword>
<dbReference type="GO" id="GO:0043565">
    <property type="term" value="F:sequence-specific DNA binding"/>
    <property type="evidence" value="ECO:0007669"/>
    <property type="project" value="InterPro"/>
</dbReference>
<evidence type="ECO:0000313" key="16">
    <source>
        <dbReference type="EMBL" id="CAB3264037.1"/>
    </source>
</evidence>
<dbReference type="PROSITE" id="PS51293">
    <property type="entry name" value="SANT"/>
    <property type="match status" value="1"/>
</dbReference>
<dbReference type="FunFam" id="2.30.30.490:FF:000001">
    <property type="entry name" value="Metastasis-associated 1 family, member 3"/>
    <property type="match status" value="1"/>
</dbReference>
<dbReference type="SUPFAM" id="SSF46689">
    <property type="entry name" value="Homeodomain-like"/>
    <property type="match status" value="1"/>
</dbReference>
<dbReference type="PANTHER" id="PTHR10865">
    <property type="entry name" value="METASTASIS-ASSOCIATED PROTEIN AND MESODERM INDUCTION EARLY RESPONSE PROTEIN"/>
    <property type="match status" value="1"/>
</dbReference>
<dbReference type="InterPro" id="IPR009057">
    <property type="entry name" value="Homeodomain-like_sf"/>
</dbReference>
<feature type="domain" description="ELM2" evidence="14">
    <location>
        <begin position="148"/>
        <end position="258"/>
    </location>
</feature>
<keyword evidence="4" id="KW-0479">Metal-binding</keyword>
<accession>A0A6F9DKR9</accession>
<dbReference type="SMART" id="SM01189">
    <property type="entry name" value="ELM2"/>
    <property type="match status" value="1"/>
</dbReference>
<dbReference type="PROSITE" id="PS51038">
    <property type="entry name" value="BAH"/>
    <property type="match status" value="1"/>
</dbReference>
<evidence type="ECO:0000256" key="6">
    <source>
        <dbReference type="ARBA" id="ARBA00022833"/>
    </source>
</evidence>
<keyword evidence="10" id="KW-0539">Nucleus</keyword>
<dbReference type="SMART" id="SM00439">
    <property type="entry name" value="BAH"/>
    <property type="match status" value="1"/>
</dbReference>
<evidence type="ECO:0000256" key="11">
    <source>
        <dbReference type="ARBA" id="ARBA00093454"/>
    </source>
</evidence>
<evidence type="ECO:0000259" key="14">
    <source>
        <dbReference type="PROSITE" id="PS51156"/>
    </source>
</evidence>
<evidence type="ECO:0000256" key="5">
    <source>
        <dbReference type="ARBA" id="ARBA00022771"/>
    </source>
</evidence>
<dbReference type="GO" id="GO:0003682">
    <property type="term" value="F:chromatin binding"/>
    <property type="evidence" value="ECO:0007669"/>
    <property type="project" value="InterPro"/>
</dbReference>
<dbReference type="GO" id="GO:0000122">
    <property type="term" value="P:negative regulation of transcription by RNA polymerase II"/>
    <property type="evidence" value="ECO:0007669"/>
    <property type="project" value="TreeGrafter"/>
</dbReference>
<keyword evidence="7" id="KW-0832">Ubl conjugation</keyword>
<proteinExistence type="evidence at transcript level"/>
<evidence type="ECO:0000256" key="1">
    <source>
        <dbReference type="ARBA" id="ARBA00004123"/>
    </source>
</evidence>
<dbReference type="EMBL" id="LR788175">
    <property type="protein sequence ID" value="CAB3264037.1"/>
    <property type="molecule type" value="mRNA"/>
</dbReference>
<name>A0A6F9DKR9_9ASCI</name>
<dbReference type="GO" id="GO:0016581">
    <property type="term" value="C:NuRD complex"/>
    <property type="evidence" value="ECO:0007669"/>
    <property type="project" value="TreeGrafter"/>
</dbReference>
<dbReference type="Pfam" id="PF00249">
    <property type="entry name" value="Myb_DNA-binding"/>
    <property type="match status" value="1"/>
</dbReference>
<dbReference type="GO" id="GO:0042826">
    <property type="term" value="F:histone deacetylase binding"/>
    <property type="evidence" value="ECO:0007669"/>
    <property type="project" value="TreeGrafter"/>
</dbReference>
<dbReference type="Gene3D" id="1.10.10.60">
    <property type="entry name" value="Homeodomain-like"/>
    <property type="match status" value="1"/>
</dbReference>